<dbReference type="Pfam" id="PF03883">
    <property type="entry name" value="H2O2_YaaD"/>
    <property type="match status" value="1"/>
</dbReference>
<dbReference type="InterPro" id="IPR005583">
    <property type="entry name" value="YaaA"/>
</dbReference>
<sequence length="256" mass="27415">MLHFTSLLIGAFVILLISSAKKMDFARPLPQATASQPVHLPQARVLAGILKKLDPGALGKVMAMSEDLAVQTAGRYGAWKPPFTPGNARPAALAYSGEAYNGLDAWSLDAADLAFAQDRLRILSGLYGLLRPLDLIQPYRLEMGARLANPKGPDLYAYWAGTLTRALKAALGGRPLVNLASGEFSKAVQLPAGTVTPVFLDGGKVVSFHAKRARGLMCRYAIRGRINEPAALKGFDLEGYAFDGASSTAERLVFCR</sequence>
<dbReference type="PANTHER" id="PTHR30283:SF4">
    <property type="entry name" value="PEROXIDE STRESS RESISTANCE PROTEIN YAAA"/>
    <property type="match status" value="1"/>
</dbReference>
<dbReference type="EMBL" id="AP027080">
    <property type="protein sequence ID" value="BDU73316.1"/>
    <property type="molecule type" value="Genomic_DNA"/>
</dbReference>
<dbReference type="GO" id="GO:0005829">
    <property type="term" value="C:cytosol"/>
    <property type="evidence" value="ECO:0007669"/>
    <property type="project" value="TreeGrafter"/>
</dbReference>
<gene>
    <name evidence="2" type="ORF">METEAL_24900</name>
</gene>
<dbReference type="AlphaFoldDB" id="A0AA48GI31"/>
<evidence type="ECO:0000256" key="1">
    <source>
        <dbReference type="HAMAP-Rule" id="MF_00652"/>
    </source>
</evidence>
<evidence type="ECO:0000313" key="3">
    <source>
        <dbReference type="Proteomes" id="UP001238179"/>
    </source>
</evidence>
<dbReference type="GO" id="GO:0033194">
    <property type="term" value="P:response to hydroperoxide"/>
    <property type="evidence" value="ECO:0007669"/>
    <property type="project" value="TreeGrafter"/>
</dbReference>
<keyword evidence="3" id="KW-1185">Reference proteome</keyword>
<organism evidence="2 3">
    <name type="scientific">Mesoterricola silvestris</name>
    <dbReference type="NCBI Taxonomy" id="2927979"/>
    <lineage>
        <taxon>Bacteria</taxon>
        <taxon>Pseudomonadati</taxon>
        <taxon>Acidobacteriota</taxon>
        <taxon>Holophagae</taxon>
        <taxon>Holophagales</taxon>
        <taxon>Holophagaceae</taxon>
        <taxon>Mesoterricola</taxon>
    </lineage>
</organism>
<protein>
    <recommendedName>
        <fullName evidence="1">UPF0246 protein METEAL_24900</fullName>
    </recommendedName>
</protein>
<dbReference type="KEGG" id="msil:METEAL_24900"/>
<name>A0AA48GI31_9BACT</name>
<dbReference type="HAMAP" id="MF_00652">
    <property type="entry name" value="UPF0246"/>
    <property type="match status" value="1"/>
</dbReference>
<accession>A0AA48GI31</accession>
<dbReference type="Proteomes" id="UP001238179">
    <property type="component" value="Chromosome"/>
</dbReference>
<dbReference type="PANTHER" id="PTHR30283">
    <property type="entry name" value="PEROXIDE STRESS RESPONSE PROTEIN YAAA"/>
    <property type="match status" value="1"/>
</dbReference>
<reference evidence="3" key="1">
    <citation type="journal article" date="2023" name="Int. J. Syst. Evol. Microbiol.">
        <title>Mesoterricola silvestris gen. nov., sp. nov., Mesoterricola sediminis sp. nov., Geothrix oryzae sp. nov., Geothrix edaphica sp. nov., Geothrix rubra sp. nov., and Geothrix limicola sp. nov., six novel members of Acidobacteriota isolated from soils.</title>
        <authorList>
            <person name="Itoh H."/>
            <person name="Sugisawa Y."/>
            <person name="Mise K."/>
            <person name="Xu Z."/>
            <person name="Kuniyasu M."/>
            <person name="Ushijima N."/>
            <person name="Kawano K."/>
            <person name="Kobayashi E."/>
            <person name="Shiratori Y."/>
            <person name="Masuda Y."/>
            <person name="Senoo K."/>
        </authorList>
    </citation>
    <scope>NUCLEOTIDE SEQUENCE [LARGE SCALE GENOMIC DNA]</scope>
    <source>
        <strain evidence="3">W79</strain>
    </source>
</reference>
<comment type="similarity">
    <text evidence="1">Belongs to the UPF0246 family.</text>
</comment>
<proteinExistence type="inferred from homology"/>
<evidence type="ECO:0000313" key="2">
    <source>
        <dbReference type="EMBL" id="BDU73316.1"/>
    </source>
</evidence>